<accession>A0A811PS38</accession>
<organism evidence="1 2">
    <name type="scientific">Miscanthus lutarioriparius</name>
    <dbReference type="NCBI Taxonomy" id="422564"/>
    <lineage>
        <taxon>Eukaryota</taxon>
        <taxon>Viridiplantae</taxon>
        <taxon>Streptophyta</taxon>
        <taxon>Embryophyta</taxon>
        <taxon>Tracheophyta</taxon>
        <taxon>Spermatophyta</taxon>
        <taxon>Magnoliopsida</taxon>
        <taxon>Liliopsida</taxon>
        <taxon>Poales</taxon>
        <taxon>Poaceae</taxon>
        <taxon>PACMAD clade</taxon>
        <taxon>Panicoideae</taxon>
        <taxon>Andropogonodae</taxon>
        <taxon>Andropogoneae</taxon>
        <taxon>Saccharinae</taxon>
        <taxon>Miscanthus</taxon>
    </lineage>
</organism>
<dbReference type="Proteomes" id="UP000604825">
    <property type="component" value="Unassembled WGS sequence"/>
</dbReference>
<keyword evidence="2" id="KW-1185">Reference proteome</keyword>
<dbReference type="EMBL" id="CAJGYO010000008">
    <property type="protein sequence ID" value="CAD6249275.1"/>
    <property type="molecule type" value="Genomic_DNA"/>
</dbReference>
<dbReference type="AlphaFoldDB" id="A0A811PS38"/>
<gene>
    <name evidence="1" type="ORF">NCGR_LOCUS33110</name>
</gene>
<sequence>MTQQVVNKILKLRKTAELEPIDPVDVYYKFSGNEKNTREEIKSHGQYIIDTLGSAIVLKEMAPTDVVVLGEESHNVHDMSLVLCIARSTPILSPDILPHASGLK</sequence>
<proteinExistence type="predicted"/>
<name>A0A811PS38_9POAL</name>
<evidence type="ECO:0000313" key="1">
    <source>
        <dbReference type="EMBL" id="CAD6249275.1"/>
    </source>
</evidence>
<reference evidence="1" key="1">
    <citation type="submission" date="2020-10" db="EMBL/GenBank/DDBJ databases">
        <authorList>
            <person name="Han B."/>
            <person name="Lu T."/>
            <person name="Zhao Q."/>
            <person name="Huang X."/>
            <person name="Zhao Y."/>
        </authorList>
    </citation>
    <scope>NUCLEOTIDE SEQUENCE</scope>
</reference>
<dbReference type="OrthoDB" id="1706657at2759"/>
<evidence type="ECO:0000313" key="2">
    <source>
        <dbReference type="Proteomes" id="UP000604825"/>
    </source>
</evidence>
<comment type="caution">
    <text evidence="1">The sequence shown here is derived from an EMBL/GenBank/DDBJ whole genome shotgun (WGS) entry which is preliminary data.</text>
</comment>
<protein>
    <submittedName>
        <fullName evidence="1">Uncharacterized protein</fullName>
    </submittedName>
</protein>